<reference evidence="9 10" key="1">
    <citation type="submission" date="2016-10" db="EMBL/GenBank/DDBJ databases">
        <authorList>
            <person name="de Groot N.N."/>
        </authorList>
    </citation>
    <scope>NUCLEOTIDE SEQUENCE [LARGE SCALE GENOMIC DNA]</scope>
    <source>
        <strain evidence="9 10">DSM 19033</strain>
    </source>
</reference>
<evidence type="ECO:0000256" key="3">
    <source>
        <dbReference type="ARBA" id="ARBA00022679"/>
    </source>
</evidence>
<dbReference type="PANTHER" id="PTHR22926">
    <property type="entry name" value="PHOSPHO-N-ACETYLMURAMOYL-PENTAPEPTIDE-TRANSFERASE"/>
    <property type="match status" value="1"/>
</dbReference>
<feature type="transmembrane region" description="Helical" evidence="8">
    <location>
        <begin position="109"/>
        <end position="126"/>
    </location>
</feature>
<keyword evidence="6 8" id="KW-0472">Membrane</keyword>
<comment type="subcellular location">
    <subcellularLocation>
        <location evidence="1">Cell membrane</location>
        <topology evidence="1">Multi-pass membrane protein</topology>
    </subcellularLocation>
</comment>
<dbReference type="AlphaFoldDB" id="A0A1H4FQG8"/>
<keyword evidence="5 8" id="KW-1133">Transmembrane helix</keyword>
<dbReference type="GO" id="GO:0005886">
    <property type="term" value="C:plasma membrane"/>
    <property type="evidence" value="ECO:0007669"/>
    <property type="project" value="UniProtKB-SubCell"/>
</dbReference>
<gene>
    <name evidence="9" type="ORF">SAMN05443550_10871</name>
</gene>
<dbReference type="STRING" id="425514.SAMN05443550_10871"/>
<keyword evidence="2" id="KW-1003">Cell membrane</keyword>
<evidence type="ECO:0000313" key="10">
    <source>
        <dbReference type="Proteomes" id="UP000198850"/>
    </source>
</evidence>
<proteinExistence type="predicted"/>
<organism evidence="9 10">
    <name type="scientific">Pedobacter hartonius</name>
    <dbReference type="NCBI Taxonomy" id="425514"/>
    <lineage>
        <taxon>Bacteria</taxon>
        <taxon>Pseudomonadati</taxon>
        <taxon>Bacteroidota</taxon>
        <taxon>Sphingobacteriia</taxon>
        <taxon>Sphingobacteriales</taxon>
        <taxon>Sphingobacteriaceae</taxon>
        <taxon>Pedobacter</taxon>
    </lineage>
</organism>
<dbReference type="EMBL" id="FNRA01000008">
    <property type="protein sequence ID" value="SEA99623.1"/>
    <property type="molecule type" value="Genomic_DNA"/>
</dbReference>
<feature type="transmembrane region" description="Helical" evidence="8">
    <location>
        <begin position="183"/>
        <end position="201"/>
    </location>
</feature>
<feature type="transmembrane region" description="Helical" evidence="8">
    <location>
        <begin position="283"/>
        <end position="303"/>
    </location>
</feature>
<feature type="transmembrane region" description="Helical" evidence="8">
    <location>
        <begin position="236"/>
        <end position="257"/>
    </location>
</feature>
<accession>A0A1H4FQG8</accession>
<dbReference type="GO" id="GO:0016780">
    <property type="term" value="F:phosphotransferase activity, for other substituted phosphate groups"/>
    <property type="evidence" value="ECO:0007669"/>
    <property type="project" value="InterPro"/>
</dbReference>
<feature type="transmembrane region" description="Helical" evidence="8">
    <location>
        <begin position="132"/>
        <end position="152"/>
    </location>
</feature>
<dbReference type="Proteomes" id="UP000198850">
    <property type="component" value="Unassembled WGS sequence"/>
</dbReference>
<evidence type="ECO:0000256" key="8">
    <source>
        <dbReference type="SAM" id="Phobius"/>
    </source>
</evidence>
<evidence type="ECO:0000256" key="1">
    <source>
        <dbReference type="ARBA" id="ARBA00004651"/>
    </source>
</evidence>
<feature type="transmembrane region" description="Helical" evidence="8">
    <location>
        <begin position="309"/>
        <end position="329"/>
    </location>
</feature>
<feature type="binding site" evidence="7">
    <location>
        <position position="211"/>
    </location>
    <ligand>
        <name>Mg(2+)</name>
        <dbReference type="ChEBI" id="CHEBI:18420"/>
    </ligand>
</feature>
<dbReference type="GO" id="GO:0046872">
    <property type="term" value="F:metal ion binding"/>
    <property type="evidence" value="ECO:0007669"/>
    <property type="project" value="UniProtKB-KW"/>
</dbReference>
<keyword evidence="4 8" id="KW-0812">Transmembrane</keyword>
<dbReference type="GO" id="GO:0044038">
    <property type="term" value="P:cell wall macromolecule biosynthetic process"/>
    <property type="evidence" value="ECO:0007669"/>
    <property type="project" value="TreeGrafter"/>
</dbReference>
<feature type="binding site" evidence="7">
    <location>
        <position position="150"/>
    </location>
    <ligand>
        <name>Mg(2+)</name>
        <dbReference type="ChEBI" id="CHEBI:18420"/>
    </ligand>
</feature>
<keyword evidence="7" id="KW-0460">Magnesium</keyword>
<dbReference type="GO" id="GO:0071555">
    <property type="term" value="P:cell wall organization"/>
    <property type="evidence" value="ECO:0007669"/>
    <property type="project" value="TreeGrafter"/>
</dbReference>
<evidence type="ECO:0000256" key="4">
    <source>
        <dbReference type="ARBA" id="ARBA00022692"/>
    </source>
</evidence>
<evidence type="ECO:0000256" key="6">
    <source>
        <dbReference type="ARBA" id="ARBA00023136"/>
    </source>
</evidence>
<comment type="cofactor">
    <cofactor evidence="7">
        <name>Mg(2+)</name>
        <dbReference type="ChEBI" id="CHEBI:18420"/>
    </cofactor>
</comment>
<evidence type="ECO:0000256" key="2">
    <source>
        <dbReference type="ARBA" id="ARBA00022475"/>
    </source>
</evidence>
<feature type="transmembrane region" description="Helical" evidence="8">
    <location>
        <begin position="159"/>
        <end position="177"/>
    </location>
</feature>
<keyword evidence="7" id="KW-0479">Metal-binding</keyword>
<sequence length="338" mass="38782">MFIYICGNHIIFQLQLSMNISLFLIIFVLLFLLESFYFFLADKYNIIDQPNHRSSHQVVTLRGGGIIFALSLLLYPLYFGFNYGYFLIGLTVISFISFLDDIKPVSNKLRIFFHLVGVAFMFYQLGLFNLPFYWIILALILVIGSINAINFMDGINGITGFYALITLCTLLFINIYISAFITSSIIITAIISVLVFNFFNFRIKAKCFAGDVGSVSIAFIIMFLLLQLIIKTENFSYLLLLLLYGLDTVTTIIFRIIRGERVFEAHRSHFYQYWANERKVPHLIISSAYGVAQLTINALIIFWMPYSIFLLSLSLLFSAVIFVVIRFSLEGSSKLIQH</sequence>
<feature type="transmembrane region" description="Helical" evidence="8">
    <location>
        <begin position="83"/>
        <end position="102"/>
    </location>
</feature>
<dbReference type="InterPro" id="IPR000715">
    <property type="entry name" value="Glycosyl_transferase_4"/>
</dbReference>
<feature type="transmembrane region" description="Helical" evidence="8">
    <location>
        <begin position="20"/>
        <end position="39"/>
    </location>
</feature>
<dbReference type="PANTHER" id="PTHR22926:SF3">
    <property type="entry name" value="UNDECAPRENYL-PHOSPHATE ALPHA-N-ACETYLGLUCOSAMINYL 1-PHOSPHATE TRANSFERASE"/>
    <property type="match status" value="1"/>
</dbReference>
<dbReference type="GO" id="GO:0009103">
    <property type="term" value="P:lipopolysaccharide biosynthetic process"/>
    <property type="evidence" value="ECO:0007669"/>
    <property type="project" value="TreeGrafter"/>
</dbReference>
<name>A0A1H4FQG8_9SPHI</name>
<protein>
    <submittedName>
        <fullName evidence="9">UDP-N-acetylmuramyl pentapeptide phosphotransferase/UDP-N-acetylglucosamine-1-phosphate transferase</fullName>
    </submittedName>
</protein>
<keyword evidence="10" id="KW-1185">Reference proteome</keyword>
<keyword evidence="3 9" id="KW-0808">Transferase</keyword>
<feature type="transmembrane region" description="Helical" evidence="8">
    <location>
        <begin position="208"/>
        <end position="230"/>
    </location>
</feature>
<evidence type="ECO:0000256" key="5">
    <source>
        <dbReference type="ARBA" id="ARBA00022989"/>
    </source>
</evidence>
<evidence type="ECO:0000313" key="9">
    <source>
        <dbReference type="EMBL" id="SEA99623.1"/>
    </source>
</evidence>
<dbReference type="Pfam" id="PF00953">
    <property type="entry name" value="Glycos_transf_4"/>
    <property type="match status" value="1"/>
</dbReference>
<evidence type="ECO:0000256" key="7">
    <source>
        <dbReference type="PIRSR" id="PIRSR600715-1"/>
    </source>
</evidence>